<dbReference type="PROSITE" id="PS51755">
    <property type="entry name" value="OMPR_PHOB"/>
    <property type="match status" value="1"/>
</dbReference>
<dbReference type="InterPro" id="IPR036388">
    <property type="entry name" value="WH-like_DNA-bd_sf"/>
</dbReference>
<sequence length="140" mass="16372">MKKAFSFENVDYISKPFNMLEVLLRINKMLSGQSRFNMVDKYYQLGLYIFYPEENTLVYSNKNIHLNNFETAVLTVLCKKINRFVNRTEIIATVWGVDDCKMKEASLNNTISSLRKRFSEDSRIKIESIIKVGVKLVMEP</sequence>
<evidence type="ECO:0000256" key="1">
    <source>
        <dbReference type="ARBA" id="ARBA00023125"/>
    </source>
</evidence>
<protein>
    <recommendedName>
        <fullName evidence="2">OmpR/PhoB-type domain-containing protein</fullName>
    </recommendedName>
</protein>
<name>A0A645ILS3_9ZZZZ</name>
<dbReference type="Gene3D" id="1.10.10.10">
    <property type="entry name" value="Winged helix-like DNA-binding domain superfamily/Winged helix DNA-binding domain"/>
    <property type="match status" value="1"/>
</dbReference>
<dbReference type="InterPro" id="IPR001867">
    <property type="entry name" value="OmpR/PhoB-type_DNA-bd"/>
</dbReference>
<feature type="domain" description="OmpR/PhoB-type" evidence="2">
    <location>
        <begin position="40"/>
        <end position="138"/>
    </location>
</feature>
<dbReference type="GO" id="GO:0006355">
    <property type="term" value="P:regulation of DNA-templated transcription"/>
    <property type="evidence" value="ECO:0007669"/>
    <property type="project" value="InterPro"/>
</dbReference>
<dbReference type="SUPFAM" id="SSF46894">
    <property type="entry name" value="C-terminal effector domain of the bipartite response regulators"/>
    <property type="match status" value="1"/>
</dbReference>
<keyword evidence="1" id="KW-0238">DNA-binding</keyword>
<reference evidence="3" key="1">
    <citation type="submission" date="2019-08" db="EMBL/GenBank/DDBJ databases">
        <authorList>
            <person name="Kucharzyk K."/>
            <person name="Murdoch R.W."/>
            <person name="Higgins S."/>
            <person name="Loffler F."/>
        </authorList>
    </citation>
    <scope>NUCLEOTIDE SEQUENCE</scope>
</reference>
<gene>
    <name evidence="3" type="ORF">SDC9_199441</name>
</gene>
<accession>A0A645ILS3</accession>
<evidence type="ECO:0000259" key="2">
    <source>
        <dbReference type="PROSITE" id="PS51755"/>
    </source>
</evidence>
<dbReference type="EMBL" id="VSSQ01117271">
    <property type="protein sequence ID" value="MPN51792.1"/>
    <property type="molecule type" value="Genomic_DNA"/>
</dbReference>
<comment type="caution">
    <text evidence="3">The sequence shown here is derived from an EMBL/GenBank/DDBJ whole genome shotgun (WGS) entry which is preliminary data.</text>
</comment>
<organism evidence="3">
    <name type="scientific">bioreactor metagenome</name>
    <dbReference type="NCBI Taxonomy" id="1076179"/>
    <lineage>
        <taxon>unclassified sequences</taxon>
        <taxon>metagenomes</taxon>
        <taxon>ecological metagenomes</taxon>
    </lineage>
</organism>
<dbReference type="InterPro" id="IPR016032">
    <property type="entry name" value="Sig_transdc_resp-reg_C-effctor"/>
</dbReference>
<proteinExistence type="predicted"/>
<evidence type="ECO:0000313" key="3">
    <source>
        <dbReference type="EMBL" id="MPN51792.1"/>
    </source>
</evidence>
<dbReference type="Pfam" id="PF00486">
    <property type="entry name" value="Trans_reg_C"/>
    <property type="match status" value="1"/>
</dbReference>
<dbReference type="GO" id="GO:0003677">
    <property type="term" value="F:DNA binding"/>
    <property type="evidence" value="ECO:0007669"/>
    <property type="project" value="UniProtKB-KW"/>
</dbReference>
<dbReference type="GO" id="GO:0000160">
    <property type="term" value="P:phosphorelay signal transduction system"/>
    <property type="evidence" value="ECO:0007669"/>
    <property type="project" value="InterPro"/>
</dbReference>
<dbReference type="AlphaFoldDB" id="A0A645ILS3"/>
<dbReference type="SMART" id="SM00862">
    <property type="entry name" value="Trans_reg_C"/>
    <property type="match status" value="1"/>
</dbReference>